<name>A0A1T5NPJ3_9BACT</name>
<evidence type="ECO:0000259" key="8">
    <source>
        <dbReference type="Pfam" id="PF07660"/>
    </source>
</evidence>
<dbReference type="Gene3D" id="2.170.130.10">
    <property type="entry name" value="TonB-dependent receptor, plug domain"/>
    <property type="match status" value="1"/>
</dbReference>
<keyword evidence="2 7" id="KW-0813">Transport</keyword>
<evidence type="ECO:0000256" key="7">
    <source>
        <dbReference type="PROSITE-ProRule" id="PRU01360"/>
    </source>
</evidence>
<evidence type="ECO:0000256" key="5">
    <source>
        <dbReference type="ARBA" id="ARBA00023136"/>
    </source>
</evidence>
<dbReference type="PROSITE" id="PS52016">
    <property type="entry name" value="TONB_DEPENDENT_REC_3"/>
    <property type="match status" value="1"/>
</dbReference>
<keyword evidence="3 7" id="KW-1134">Transmembrane beta strand</keyword>
<dbReference type="Gene3D" id="2.40.170.20">
    <property type="entry name" value="TonB-dependent receptor, beta-barrel domain"/>
    <property type="match status" value="1"/>
</dbReference>
<dbReference type="Pfam" id="PF13715">
    <property type="entry name" value="CarbopepD_reg_2"/>
    <property type="match status" value="1"/>
</dbReference>
<proteinExistence type="inferred from homology"/>
<dbReference type="STRING" id="393003.SAMN05660461_2384"/>
<comment type="similarity">
    <text evidence="7">Belongs to the TonB-dependent receptor family.</text>
</comment>
<evidence type="ECO:0000256" key="1">
    <source>
        <dbReference type="ARBA" id="ARBA00004571"/>
    </source>
</evidence>
<dbReference type="InterPro" id="IPR039426">
    <property type="entry name" value="TonB-dep_rcpt-like"/>
</dbReference>
<evidence type="ECO:0000256" key="2">
    <source>
        <dbReference type="ARBA" id="ARBA00022448"/>
    </source>
</evidence>
<dbReference type="Pfam" id="PF07660">
    <property type="entry name" value="STN"/>
    <property type="match status" value="1"/>
</dbReference>
<dbReference type="InterPro" id="IPR011662">
    <property type="entry name" value="Secretin/TonB_short_N"/>
</dbReference>
<dbReference type="Gene3D" id="2.60.40.1120">
    <property type="entry name" value="Carboxypeptidase-like, regulatory domain"/>
    <property type="match status" value="1"/>
</dbReference>
<evidence type="ECO:0000256" key="6">
    <source>
        <dbReference type="ARBA" id="ARBA00023237"/>
    </source>
</evidence>
<evidence type="ECO:0000313" key="10">
    <source>
        <dbReference type="EMBL" id="SKD02019.1"/>
    </source>
</evidence>
<evidence type="ECO:0000313" key="11">
    <source>
        <dbReference type="Proteomes" id="UP000190166"/>
    </source>
</evidence>
<keyword evidence="5 7" id="KW-0472">Membrane</keyword>
<reference evidence="10 11" key="1">
    <citation type="submission" date="2017-02" db="EMBL/GenBank/DDBJ databases">
        <authorList>
            <person name="Peterson S.W."/>
        </authorList>
    </citation>
    <scope>NUCLEOTIDE SEQUENCE [LARGE SCALE GENOMIC DNA]</scope>
    <source>
        <strain evidence="10 11">DSM 18108</strain>
    </source>
</reference>
<dbReference type="InterPro" id="IPR008969">
    <property type="entry name" value="CarboxyPept-like_regulatory"/>
</dbReference>
<gene>
    <name evidence="10" type="ORF">SAMN05660461_2384</name>
</gene>
<dbReference type="SUPFAM" id="SSF56935">
    <property type="entry name" value="Porins"/>
    <property type="match status" value="1"/>
</dbReference>
<dbReference type="InterPro" id="IPR023997">
    <property type="entry name" value="TonB-dep_OMP_SusC/RagA_CS"/>
</dbReference>
<dbReference type="InterPro" id="IPR012910">
    <property type="entry name" value="Plug_dom"/>
</dbReference>
<dbReference type="InterPro" id="IPR023996">
    <property type="entry name" value="TonB-dep_OMP_SusC/RagA"/>
</dbReference>
<dbReference type="NCBIfam" id="TIGR04056">
    <property type="entry name" value="OMP_RagA_SusC"/>
    <property type="match status" value="1"/>
</dbReference>
<dbReference type="SUPFAM" id="SSF49464">
    <property type="entry name" value="Carboxypeptidase regulatory domain-like"/>
    <property type="match status" value="1"/>
</dbReference>
<keyword evidence="6 7" id="KW-0998">Cell outer membrane</keyword>
<dbReference type="Pfam" id="PF07715">
    <property type="entry name" value="Plug"/>
    <property type="match status" value="1"/>
</dbReference>
<dbReference type="NCBIfam" id="TIGR04057">
    <property type="entry name" value="SusC_RagA_signa"/>
    <property type="match status" value="1"/>
</dbReference>
<organism evidence="10 11">
    <name type="scientific">Chitinophaga ginsengisegetis</name>
    <dbReference type="NCBI Taxonomy" id="393003"/>
    <lineage>
        <taxon>Bacteria</taxon>
        <taxon>Pseudomonadati</taxon>
        <taxon>Bacteroidota</taxon>
        <taxon>Chitinophagia</taxon>
        <taxon>Chitinophagales</taxon>
        <taxon>Chitinophagaceae</taxon>
        <taxon>Chitinophaga</taxon>
    </lineage>
</organism>
<dbReference type="InterPro" id="IPR037066">
    <property type="entry name" value="Plug_dom_sf"/>
</dbReference>
<protein>
    <submittedName>
        <fullName evidence="10">TonB-linked outer membrane protein, SusC/RagA family</fullName>
    </submittedName>
</protein>
<dbReference type="EMBL" id="FUZZ01000001">
    <property type="protein sequence ID" value="SKD02019.1"/>
    <property type="molecule type" value="Genomic_DNA"/>
</dbReference>
<feature type="domain" description="TonB-dependent receptor plug" evidence="9">
    <location>
        <begin position="258"/>
        <end position="361"/>
    </location>
</feature>
<accession>A0A1T5NPJ3</accession>
<dbReference type="InterPro" id="IPR036942">
    <property type="entry name" value="Beta-barrel_TonB_sf"/>
</dbReference>
<evidence type="ECO:0000259" key="9">
    <source>
        <dbReference type="Pfam" id="PF07715"/>
    </source>
</evidence>
<keyword evidence="11" id="KW-1185">Reference proteome</keyword>
<comment type="subcellular location">
    <subcellularLocation>
        <location evidence="1 7">Cell outer membrane</location>
        <topology evidence="1 7">Multi-pass membrane protein</topology>
    </subcellularLocation>
</comment>
<sequence>MQLNALCNRSGKGMQCPYAPGTPAMYSCRLSTKIEGSRHRTMIPILKVMKLTMLLLTAAFLHVTAGSFAQQITFSGKNVPLEKAFSVIREQTGYLVVYNADLLKNARKVTVDARNMQLDAFLELAFREQPLKYVIRNNTILVTGKPRPQQSPNPGQAGFAAAQLALLKGTVVNEKGEPLPGVTILLKGSTRGTVTDDGGAFLLSGEVEDGATLIVKMIGYIQQEIAVNGRSDIRIALQADVRNLENVTISTGYKKIPKYQLTGAASVVTQKEYDQRVAVTGNFLESLEGKVPGLVYNSQSGELSIRGVSTFDAVKKPLIVVDGFPTEIDLNTINPIDIVSISVLRDAAAAAIYGVRASNGVIVVETRRGKSGKAKFSLRATTALQQSPDFGYLKFAGAKEFVSLQEAQFRRANPNEISYTAYDRPMPPAYAILFDEQQKRITAEVARQRLDSLGSYDNTQEYENLYFRTRQATNLNLDVSGGNEKSTYLLGVNYIAEQPVNVGSKNNQLILNFANTYQFSNRLKMDFRGVYSHAESEKGTTAPINDFYPYEKLADANGNPLAVAQGVNRDYLNYGVNRQRNDRLIALGLYDQLYYPYRELTANTTKINTNAFRVQARLEGKITDWMSAEVGGNYERQQGIQDNFLDEQSYTVRRLLNLKATKDPNGRPLFVDIPQGNILRRTDQKAVNYTLRAQLNFDKRSANSRHEMSGILGAEQRKTTNDSYLNSYFGYDGQSLISRPVNLQRASLYTNPAFPDVSQFGSGLSIRDYVNETSADRRFLSYYAQGTYIYNNKYIVTGSYRIDQSNLFGVDPKYKYRPLWSAGAAWRLHMEDFLKDNTWISELKLNATTGFNGNVPVSNNGPFLILASQLNNVFEISQPSFYVMTPENQSLRWETTRTYNLRLDYGFFNNRLFGSVDYYYKRTGDVFGQYDADPTSGFNQYNANTATIRNSGIDLLISTVNVQNRRFEWRTSLTASLNNNKVLAVKATEYDNSEYITSSRINRQGYPMDALFSYNYGGLTDMGKPFVYDRKGGRHILDFYGNAVEDVAFEDLVYNGTTTPKYVLGLNNQFSVGAFDLSFLFMYYGGHVMRVEQPNPVNITTYSTSLLEGSSNYWKKAGDELYTNIPGLTPGRAQDPFYFPSYARYGYQYASQFVRRADYIRLRDLIITYNPKFDFLKRMGLSQTQIRLQGQNLFYYTFSGNDIDPEAIDRTSGVRQLPQRPLYSISLFTNF</sequence>
<evidence type="ECO:0000256" key="3">
    <source>
        <dbReference type="ARBA" id="ARBA00022452"/>
    </source>
</evidence>
<evidence type="ECO:0000256" key="4">
    <source>
        <dbReference type="ARBA" id="ARBA00022692"/>
    </source>
</evidence>
<dbReference type="GO" id="GO:0009279">
    <property type="term" value="C:cell outer membrane"/>
    <property type="evidence" value="ECO:0007669"/>
    <property type="project" value="UniProtKB-SubCell"/>
</dbReference>
<dbReference type="AlphaFoldDB" id="A0A1T5NPJ3"/>
<feature type="domain" description="Secretin/TonB short N-terminal" evidence="8">
    <location>
        <begin position="94"/>
        <end position="143"/>
    </location>
</feature>
<dbReference type="Gene3D" id="3.55.50.30">
    <property type="match status" value="1"/>
</dbReference>
<keyword evidence="4 7" id="KW-0812">Transmembrane</keyword>
<dbReference type="Proteomes" id="UP000190166">
    <property type="component" value="Unassembled WGS sequence"/>
</dbReference>